<protein>
    <submittedName>
        <fullName evidence="2">Uncharacterized protein</fullName>
    </submittedName>
</protein>
<name>A0A2T0W3U9_9LACT</name>
<sequence>MDEEVEETVKSGRLKDGLSTAVVAANSMRLALSSKASNLISQVRNSTGGSGYAAEAYNTVEDKLRFNKAEVIGGNNAKNSADRIVNGTEVQTKYYNNSRATVNAAFDESGYRYISKNGSPMQLEVPADQYVQSIEFMRKKILRGDIPGVKDPNEAFRIIRKGHATYEQAQLITQAFNVTSITHDLKSGLIQSTSPAGISVLIVFAHAKWSGATTEEAFKLAAKTGIVHLVIGTVMHATTAQLTKAALNSQINTLLNGSLNKTIVNGVPVVVTSIVLYGWDTLNYSSGKISKNQFKKNTIVKTGGVGGAMIGASLPFFGPTVGAVGFGTVTYIALQKVMDKIYKDDRVIHYPVLKEEFMDLMYSVKLADHEIDEIKQMIFIKKLNRHVKNMQKQLSNQLNTRDFARNQIIIPEISKVIGKRKVITDKEINLLDEYFNSCYY</sequence>
<evidence type="ECO:0000313" key="3">
    <source>
        <dbReference type="Proteomes" id="UP000238205"/>
    </source>
</evidence>
<comment type="caution">
    <text evidence="2">The sequence shown here is derived from an EMBL/GenBank/DDBJ whole genome shotgun (WGS) entry which is preliminary data.</text>
</comment>
<evidence type="ECO:0000256" key="1">
    <source>
        <dbReference type="SAM" id="Coils"/>
    </source>
</evidence>
<organism evidence="2 3">
    <name type="scientific">Alkalibacterium olivapovliticus</name>
    <dbReference type="NCBI Taxonomy" id="99907"/>
    <lineage>
        <taxon>Bacteria</taxon>
        <taxon>Bacillati</taxon>
        <taxon>Bacillota</taxon>
        <taxon>Bacilli</taxon>
        <taxon>Lactobacillales</taxon>
        <taxon>Carnobacteriaceae</taxon>
        <taxon>Alkalibacterium</taxon>
    </lineage>
</organism>
<accession>A0A2T0W3U9</accession>
<feature type="coiled-coil region" evidence="1">
    <location>
        <begin position="380"/>
        <end position="407"/>
    </location>
</feature>
<dbReference type="Proteomes" id="UP000238205">
    <property type="component" value="Unassembled WGS sequence"/>
</dbReference>
<dbReference type="RefSeq" id="WP_106194956.1">
    <property type="nucleotide sequence ID" value="NZ_PVTO01000021.1"/>
</dbReference>
<dbReference type="AlphaFoldDB" id="A0A2T0W3U9"/>
<reference evidence="2 3" key="1">
    <citation type="submission" date="2018-03" db="EMBL/GenBank/DDBJ databases">
        <title>Genomic Encyclopedia of Archaeal and Bacterial Type Strains, Phase II (KMG-II): from individual species to whole genera.</title>
        <authorList>
            <person name="Goeker M."/>
        </authorList>
    </citation>
    <scope>NUCLEOTIDE SEQUENCE [LARGE SCALE GENOMIC DNA]</scope>
    <source>
        <strain evidence="2 3">DSM 13175</strain>
    </source>
</reference>
<keyword evidence="3" id="KW-1185">Reference proteome</keyword>
<proteinExistence type="predicted"/>
<gene>
    <name evidence="2" type="ORF">CLV38_12135</name>
</gene>
<evidence type="ECO:0000313" key="2">
    <source>
        <dbReference type="EMBL" id="PRY80145.1"/>
    </source>
</evidence>
<keyword evidence="1" id="KW-0175">Coiled coil</keyword>
<dbReference type="OrthoDB" id="3196385at2"/>
<dbReference type="EMBL" id="PVTO01000021">
    <property type="protein sequence ID" value="PRY80145.1"/>
    <property type="molecule type" value="Genomic_DNA"/>
</dbReference>